<feature type="region of interest" description="Disordered" evidence="1">
    <location>
        <begin position="294"/>
        <end position="315"/>
    </location>
</feature>
<feature type="compositionally biased region" description="Basic residues" evidence="1">
    <location>
        <begin position="416"/>
        <end position="429"/>
    </location>
</feature>
<dbReference type="SUPFAM" id="SSF48208">
    <property type="entry name" value="Six-hairpin glycosidases"/>
    <property type="match status" value="1"/>
</dbReference>
<dbReference type="InterPro" id="IPR008928">
    <property type="entry name" value="6-hairpin_glycosidase_sf"/>
</dbReference>
<evidence type="ECO:0008006" key="5">
    <source>
        <dbReference type="Google" id="ProtNLM"/>
    </source>
</evidence>
<dbReference type="GeneID" id="92013089"/>
<dbReference type="Proteomes" id="UP001430584">
    <property type="component" value="Unassembled WGS sequence"/>
</dbReference>
<reference evidence="3 4" key="1">
    <citation type="submission" date="2024-02" db="EMBL/GenBank/DDBJ databases">
        <title>De novo assembly and annotation of 12 fungi associated with fruit tree decline syndrome in Ontario, Canada.</title>
        <authorList>
            <person name="Sulman M."/>
            <person name="Ellouze W."/>
            <person name="Ilyukhin E."/>
        </authorList>
    </citation>
    <scope>NUCLEOTIDE SEQUENCE [LARGE SCALE GENOMIC DNA]</scope>
    <source>
        <strain evidence="3 4">FDS-637</strain>
    </source>
</reference>
<evidence type="ECO:0000313" key="3">
    <source>
        <dbReference type="EMBL" id="KAL0256609.1"/>
    </source>
</evidence>
<evidence type="ECO:0000313" key="4">
    <source>
        <dbReference type="Proteomes" id="UP001430584"/>
    </source>
</evidence>
<feature type="compositionally biased region" description="Low complexity" evidence="1">
    <location>
        <begin position="647"/>
        <end position="656"/>
    </location>
</feature>
<accession>A0ABR3C7X8</accession>
<keyword evidence="4" id="KW-1185">Reference proteome</keyword>
<feature type="signal peptide" evidence="2">
    <location>
        <begin position="1"/>
        <end position="34"/>
    </location>
</feature>
<feature type="compositionally biased region" description="Basic and acidic residues" evidence="1">
    <location>
        <begin position="430"/>
        <end position="443"/>
    </location>
</feature>
<feature type="compositionally biased region" description="Basic and acidic residues" evidence="1">
    <location>
        <begin position="669"/>
        <end position="681"/>
    </location>
</feature>
<proteinExistence type="predicted"/>
<feature type="chain" id="PRO_5045640620" description="Glycosyl hydrolase" evidence="2">
    <location>
        <begin position="35"/>
        <end position="704"/>
    </location>
</feature>
<sequence length="704" mass="77476">MHSRLRQNAFPQRCNALLSLALLLVALLYTPVNATVSRDTPSWSRDIAEAAADGAQKPFEHGSPAPPTDSATIPPAGGGEVRWPLNPLEELHKALETMQSRYFELWLGQWPTAIDWTAAVMATFVSATLHSLTRSLEYVLPGAERPAVEGQRIENEIGRYFSQSVAYYFGEDAFSLRMQAYDDMLWVVLGWLESIKFIDVHTHRHYRHHDHDHGPQAAAAAAQWYGKQFVPGFAHRAHIFYDIAAGGWDTELCGGGMTWNPRLTPYKNAITNQLWISASIGMYLHFPGDDNTSPFMAQDNGGNDDDDGGLPTARPHDRRYLQAAVDGYEWLRGSNMTNERGLYVDGFHITDWGKNGSIGTGRCDERNEMTYTYNQGVLLSGLRGLWEGTGERRYLEDGHELVRNVVKATGWAEHERRRRRRGGRRGNHHHRDEGRDDDNGALDHDDDYDADSQKQKQEESERNKWHGMGRGGVLEEACDASAGCSQNGQTFKGIFFHHLTLFCEPLPLWPRSPGVTHGADAATAGLHRQSCKEYATWVAHNARAALSTRDDEGRFGMWWGAAAAADDDVVEVSLLPLGAVDYRNDEGVLEGGLWLLPPIADYDWSGGGEGGPAASSEEGRDGGGGSGSSGLPSFMGFDPVAEEAAGRGRVAAAAAAEKPVGRESSGGAEVRDKNDRGRGRTVETQGGGVAVVRALWEFVNMYRE</sequence>
<dbReference type="Pfam" id="PF03663">
    <property type="entry name" value="Glyco_hydro_76"/>
    <property type="match status" value="1"/>
</dbReference>
<evidence type="ECO:0000256" key="2">
    <source>
        <dbReference type="SAM" id="SignalP"/>
    </source>
</evidence>
<evidence type="ECO:0000256" key="1">
    <source>
        <dbReference type="SAM" id="MobiDB-lite"/>
    </source>
</evidence>
<feature type="compositionally biased region" description="Basic and acidic residues" evidence="1">
    <location>
        <begin position="451"/>
        <end position="464"/>
    </location>
</feature>
<feature type="region of interest" description="Disordered" evidence="1">
    <location>
        <begin position="606"/>
        <end position="684"/>
    </location>
</feature>
<protein>
    <recommendedName>
        <fullName evidence="5">Glycosyl hydrolase</fullName>
    </recommendedName>
</protein>
<dbReference type="Gene3D" id="1.50.10.20">
    <property type="match status" value="1"/>
</dbReference>
<feature type="region of interest" description="Disordered" evidence="1">
    <location>
        <begin position="51"/>
        <end position="79"/>
    </location>
</feature>
<dbReference type="PANTHER" id="PTHR47791">
    <property type="entry name" value="MEIOTICALLY UP-REGULATED GENE 191 PROTEIN"/>
    <property type="match status" value="1"/>
</dbReference>
<gene>
    <name evidence="3" type="ORF">SLS55_009004</name>
</gene>
<dbReference type="InterPro" id="IPR053169">
    <property type="entry name" value="MUG_Protein"/>
</dbReference>
<dbReference type="RefSeq" id="XP_066629638.1">
    <property type="nucleotide sequence ID" value="XM_066780409.1"/>
</dbReference>
<dbReference type="PANTHER" id="PTHR47791:SF2">
    <property type="entry name" value="ENDO MANNANASE, GH76 FAMILY (EUROFUNG)"/>
    <property type="match status" value="1"/>
</dbReference>
<dbReference type="EMBL" id="JAJVCZ030000009">
    <property type="protein sequence ID" value="KAL0256609.1"/>
    <property type="molecule type" value="Genomic_DNA"/>
</dbReference>
<feature type="region of interest" description="Disordered" evidence="1">
    <location>
        <begin position="412"/>
        <end position="468"/>
    </location>
</feature>
<dbReference type="InterPro" id="IPR005198">
    <property type="entry name" value="Glyco_hydro_76"/>
</dbReference>
<keyword evidence="2" id="KW-0732">Signal</keyword>
<comment type="caution">
    <text evidence="3">The sequence shown here is derived from an EMBL/GenBank/DDBJ whole genome shotgun (WGS) entry which is preliminary data.</text>
</comment>
<name>A0ABR3C7X8_9PEZI</name>
<organism evidence="3 4">
    <name type="scientific">Diplodia seriata</name>
    <dbReference type="NCBI Taxonomy" id="420778"/>
    <lineage>
        <taxon>Eukaryota</taxon>
        <taxon>Fungi</taxon>
        <taxon>Dikarya</taxon>
        <taxon>Ascomycota</taxon>
        <taxon>Pezizomycotina</taxon>
        <taxon>Dothideomycetes</taxon>
        <taxon>Dothideomycetes incertae sedis</taxon>
        <taxon>Botryosphaeriales</taxon>
        <taxon>Botryosphaeriaceae</taxon>
        <taxon>Diplodia</taxon>
    </lineage>
</organism>